<protein>
    <recommendedName>
        <fullName evidence="4">DEAD-box ATP-dependent RNA helicase 33</fullName>
    </recommendedName>
</protein>
<dbReference type="PANTHER" id="PTHR37724:SF1">
    <property type="entry name" value="OS02G0564300 PROTEIN"/>
    <property type="match status" value="1"/>
</dbReference>
<dbReference type="AlphaFoldDB" id="A0A9Q1QCW0"/>
<comment type="caution">
    <text evidence="2">The sequence shown here is derived from an EMBL/GenBank/DDBJ whole genome shotgun (WGS) entry which is preliminary data.</text>
</comment>
<evidence type="ECO:0000256" key="1">
    <source>
        <dbReference type="SAM" id="MobiDB-lite"/>
    </source>
</evidence>
<dbReference type="Proteomes" id="UP001153076">
    <property type="component" value="Unassembled WGS sequence"/>
</dbReference>
<accession>A0A9Q1QCW0</accession>
<feature type="region of interest" description="Disordered" evidence="1">
    <location>
        <begin position="179"/>
        <end position="258"/>
    </location>
</feature>
<evidence type="ECO:0000313" key="2">
    <source>
        <dbReference type="EMBL" id="KAJ8436140.1"/>
    </source>
</evidence>
<sequence length="425" mass="46522">MQILHHPHPHPHLHSLSSLTAVLPLTLLPKLSSLSLRRRPTTTTIRMGGGPRTYPGGVSKWQWKRMQAKKAKQLLKARLARERQIYEMRKRAELKAAIADLERPWELVQRAAPQSALFSVGADEQLKTLADRFQKPGGFDLWSEDDGPQLFETPDGLPTARFFPMGFVHSIKPYGRAVNGGRQLEGSQEEGDGSEKESGGFDDGSLDGVGLRNRRVRRNGIGRNSSGGSESGTLVGDKFAGDTEESDGEHPFDSSVNLESRVGNGVWNAPNVRSLTRGKQRGGVRHSGNVDGSLRGVVRNKTGGRNGMNLRSQTWDGKLGNGSTARELEKSGHENADFSRSQAFYGSRNERCHKVVSNRKGTGTRIDGNGPKPKNNCRATGTGIDGNRPKVKDWAGRQMSSNTRNNGRQWSIRGGNRGRSPAVPV</sequence>
<evidence type="ECO:0008006" key="4">
    <source>
        <dbReference type="Google" id="ProtNLM"/>
    </source>
</evidence>
<dbReference type="EMBL" id="JAKOGI010000363">
    <property type="protein sequence ID" value="KAJ8436140.1"/>
    <property type="molecule type" value="Genomic_DNA"/>
</dbReference>
<keyword evidence="3" id="KW-1185">Reference proteome</keyword>
<name>A0A9Q1QCW0_9CARY</name>
<proteinExistence type="predicted"/>
<gene>
    <name evidence="2" type="ORF">Cgig2_033635</name>
</gene>
<feature type="region of interest" description="Disordered" evidence="1">
    <location>
        <begin position="360"/>
        <end position="425"/>
    </location>
</feature>
<feature type="compositionally biased region" description="Polar residues" evidence="1">
    <location>
        <begin position="398"/>
        <end position="409"/>
    </location>
</feature>
<evidence type="ECO:0000313" key="3">
    <source>
        <dbReference type="Proteomes" id="UP001153076"/>
    </source>
</evidence>
<organism evidence="2 3">
    <name type="scientific">Carnegiea gigantea</name>
    <dbReference type="NCBI Taxonomy" id="171969"/>
    <lineage>
        <taxon>Eukaryota</taxon>
        <taxon>Viridiplantae</taxon>
        <taxon>Streptophyta</taxon>
        <taxon>Embryophyta</taxon>
        <taxon>Tracheophyta</taxon>
        <taxon>Spermatophyta</taxon>
        <taxon>Magnoliopsida</taxon>
        <taxon>eudicotyledons</taxon>
        <taxon>Gunneridae</taxon>
        <taxon>Pentapetalae</taxon>
        <taxon>Caryophyllales</taxon>
        <taxon>Cactineae</taxon>
        <taxon>Cactaceae</taxon>
        <taxon>Cactoideae</taxon>
        <taxon>Echinocereeae</taxon>
        <taxon>Carnegiea</taxon>
    </lineage>
</organism>
<reference evidence="2" key="1">
    <citation type="submission" date="2022-04" db="EMBL/GenBank/DDBJ databases">
        <title>Carnegiea gigantea Genome sequencing and assembly v2.</title>
        <authorList>
            <person name="Copetti D."/>
            <person name="Sanderson M.J."/>
            <person name="Burquez A."/>
            <person name="Wojciechowski M.F."/>
        </authorList>
    </citation>
    <scope>NUCLEOTIDE SEQUENCE</scope>
    <source>
        <strain evidence="2">SGP5-SGP5p</strain>
        <tissue evidence="2">Aerial part</tissue>
    </source>
</reference>
<dbReference type="OrthoDB" id="1747509at2759"/>
<dbReference type="PANTHER" id="PTHR37724">
    <property type="entry name" value="OS02G0564300 PROTEIN"/>
    <property type="match status" value="1"/>
</dbReference>